<name>A0ABV5G8P3_9MICC</name>
<proteinExistence type="predicted"/>
<sequence>MTLRPRRRHGHAPGQSWPGPVMLASIRDTLRGIGQQGGAQSPKRRRPAATRPKPPLPTCLGVRTPGFPSRQNVLRHSSDRRHLVPSSAWPVMAVTLGAAVDVAVLRQ</sequence>
<evidence type="ECO:0000313" key="2">
    <source>
        <dbReference type="EMBL" id="MFB9075310.1"/>
    </source>
</evidence>
<feature type="region of interest" description="Disordered" evidence="1">
    <location>
        <begin position="1"/>
        <end position="79"/>
    </location>
</feature>
<reference evidence="2 3" key="1">
    <citation type="submission" date="2024-09" db="EMBL/GenBank/DDBJ databases">
        <authorList>
            <person name="Sun Q."/>
            <person name="Mori K."/>
        </authorList>
    </citation>
    <scope>NUCLEOTIDE SEQUENCE [LARGE SCALE GENOMIC DNA]</scope>
    <source>
        <strain evidence="2 3">CCM 7609</strain>
    </source>
</reference>
<evidence type="ECO:0000256" key="1">
    <source>
        <dbReference type="SAM" id="MobiDB-lite"/>
    </source>
</evidence>
<feature type="compositionally biased region" description="Basic residues" evidence="1">
    <location>
        <begin position="1"/>
        <end position="11"/>
    </location>
</feature>
<dbReference type="Proteomes" id="UP001589575">
    <property type="component" value="Unassembled WGS sequence"/>
</dbReference>
<comment type="caution">
    <text evidence="2">The sequence shown here is derived from an EMBL/GenBank/DDBJ whole genome shotgun (WGS) entry which is preliminary data.</text>
</comment>
<dbReference type="EMBL" id="JBHMFI010000023">
    <property type="protein sequence ID" value="MFB9075310.1"/>
    <property type="molecule type" value="Genomic_DNA"/>
</dbReference>
<gene>
    <name evidence="2" type="ORF">ACFFX0_30725</name>
</gene>
<evidence type="ECO:0000313" key="3">
    <source>
        <dbReference type="Proteomes" id="UP001589575"/>
    </source>
</evidence>
<keyword evidence="3" id="KW-1185">Reference proteome</keyword>
<protein>
    <submittedName>
        <fullName evidence="2">Uncharacterized protein</fullName>
    </submittedName>
</protein>
<organism evidence="2 3">
    <name type="scientific">Citricoccus parietis</name>
    <dbReference type="NCBI Taxonomy" id="592307"/>
    <lineage>
        <taxon>Bacteria</taxon>
        <taxon>Bacillati</taxon>
        <taxon>Actinomycetota</taxon>
        <taxon>Actinomycetes</taxon>
        <taxon>Micrococcales</taxon>
        <taxon>Micrococcaceae</taxon>
        <taxon>Citricoccus</taxon>
    </lineage>
</organism>
<accession>A0ABV5G8P3</accession>